<feature type="compositionally biased region" description="Basic residues" evidence="1">
    <location>
        <begin position="231"/>
        <end position="241"/>
    </location>
</feature>
<sequence>MRSCSFSCSGSRPDLRKADPAGPGGSAAPGGPGGSADPGHPERRRTENDAIIVFLPDPSFPPAGRIRRAHRYGRKLVTRARPTWKACRLPRLGTRWARPAELQPVGSVTARRRRNELGIQPSGSTPVTQIVIGVQRTYQETIETWGGRRCDTCVSDGSQQRRTRCKNHRNYSRLLVDVRKLPTVIGLVSHNHAPITSYEPCHNRRHQARRRRSPCLFRTSIGLGRPGTPAGRRHHARRHTQRYAQRYDGFTTALPSPDRPRGTPPSA</sequence>
<feature type="region of interest" description="Disordered" evidence="1">
    <location>
        <begin position="1"/>
        <end position="43"/>
    </location>
</feature>
<feature type="compositionally biased region" description="Polar residues" evidence="1">
    <location>
        <begin position="1"/>
        <end position="10"/>
    </location>
</feature>
<feature type="region of interest" description="Disordered" evidence="1">
    <location>
        <begin position="221"/>
        <end position="267"/>
    </location>
</feature>
<protein>
    <submittedName>
        <fullName evidence="2">Uncharacterized protein</fullName>
    </submittedName>
</protein>
<dbReference type="Proteomes" id="UP000001549">
    <property type="component" value="Chromosome"/>
</dbReference>
<dbReference type="AlphaFoldDB" id="F8AZC4"/>
<dbReference type="EMBL" id="CP002801">
    <property type="protein sequence ID" value="AEH11654.1"/>
    <property type="molecule type" value="Genomic_DNA"/>
</dbReference>
<evidence type="ECO:0000256" key="1">
    <source>
        <dbReference type="SAM" id="MobiDB-lite"/>
    </source>
</evidence>
<feature type="compositionally biased region" description="Gly residues" evidence="1">
    <location>
        <begin position="22"/>
        <end position="36"/>
    </location>
</feature>
<reference evidence="2 3" key="1">
    <citation type="submission" date="2011-05" db="EMBL/GenBank/DDBJ databases">
        <title>Complete sequence of chromosome of Frankia symbiont of Datisca glomerata.</title>
        <authorList>
            <consortium name="US DOE Joint Genome Institute"/>
            <person name="Lucas S."/>
            <person name="Han J."/>
            <person name="Lapidus A."/>
            <person name="Cheng J.-F."/>
            <person name="Goodwin L."/>
            <person name="Pitluck S."/>
            <person name="Peters L."/>
            <person name="Mikhailova N."/>
            <person name="Chertkov O."/>
            <person name="Teshima H."/>
            <person name="Han C."/>
            <person name="Tapia R."/>
            <person name="Land M."/>
            <person name="Hauser L."/>
            <person name="Kyrpides N."/>
            <person name="Ivanova N."/>
            <person name="Pagani I."/>
            <person name="Berry A."/>
            <person name="Pawlowski K."/>
            <person name="Persson T."/>
            <person name="Vanden Heuvel B."/>
            <person name="Benson D."/>
            <person name="Woyke T."/>
        </authorList>
    </citation>
    <scope>NUCLEOTIDE SEQUENCE [LARGE SCALE GENOMIC DNA]</scope>
    <source>
        <strain evidence="3">4085684</strain>
    </source>
</reference>
<organism evidence="2 3">
    <name type="scientific">Candidatus Protofrankia datiscae</name>
    <dbReference type="NCBI Taxonomy" id="2716812"/>
    <lineage>
        <taxon>Bacteria</taxon>
        <taxon>Bacillati</taxon>
        <taxon>Actinomycetota</taxon>
        <taxon>Actinomycetes</taxon>
        <taxon>Frankiales</taxon>
        <taxon>Frankiaceae</taxon>
        <taxon>Protofrankia</taxon>
    </lineage>
</organism>
<proteinExistence type="predicted"/>
<dbReference type="KEGG" id="fsy:FsymDg_4401"/>
<evidence type="ECO:0000313" key="2">
    <source>
        <dbReference type="EMBL" id="AEH11654.1"/>
    </source>
</evidence>
<name>F8AZC4_9ACTN</name>
<dbReference type="STRING" id="656024.FsymDg_4401"/>
<dbReference type="HOGENOM" id="CLU_1041109_0_0_11"/>
<evidence type="ECO:0000313" key="3">
    <source>
        <dbReference type="Proteomes" id="UP000001549"/>
    </source>
</evidence>
<keyword evidence="3" id="KW-1185">Reference proteome</keyword>
<gene>
    <name evidence="2" type="ordered locus">FsymDg_4401</name>
</gene>
<accession>F8AZC4</accession>